<dbReference type="SUPFAM" id="SSF53613">
    <property type="entry name" value="Ribokinase-like"/>
    <property type="match status" value="1"/>
</dbReference>
<dbReference type="RefSeq" id="WP_013632448.1">
    <property type="nucleotide sequence ID" value="NC_015177.1"/>
</dbReference>
<dbReference type="PANTHER" id="PTHR20858">
    <property type="entry name" value="PHOSPHOMETHYLPYRIMIDINE KINASE"/>
    <property type="match status" value="1"/>
</dbReference>
<dbReference type="GO" id="GO:0008972">
    <property type="term" value="F:phosphomethylpyrimidine kinase activity"/>
    <property type="evidence" value="ECO:0007669"/>
    <property type="project" value="InterPro"/>
</dbReference>
<dbReference type="InterPro" id="IPR029056">
    <property type="entry name" value="Ribokinase-like"/>
</dbReference>
<dbReference type="Pfam" id="PF08543">
    <property type="entry name" value="Phos_pyr_kin"/>
    <property type="match status" value="1"/>
</dbReference>
<dbReference type="EMBL" id="CP002545">
    <property type="protein sequence ID" value="ADY51949.1"/>
    <property type="molecule type" value="Genomic_DNA"/>
</dbReference>
<dbReference type="GO" id="GO:0009228">
    <property type="term" value="P:thiamine biosynthetic process"/>
    <property type="evidence" value="ECO:0007669"/>
    <property type="project" value="InterPro"/>
</dbReference>
<dbReference type="STRING" id="762903.Pedsa_1383"/>
<feature type="domain" description="Pyridoxamine kinase/Phosphomethylpyrimidine kinase" evidence="3">
    <location>
        <begin position="16"/>
        <end position="244"/>
    </location>
</feature>
<evidence type="ECO:0000313" key="4">
    <source>
        <dbReference type="EMBL" id="ADY51949.1"/>
    </source>
</evidence>
<dbReference type="HOGENOM" id="CLU_020520_0_2_10"/>
<dbReference type="eggNOG" id="COG0351">
    <property type="taxonomic scope" value="Bacteria"/>
</dbReference>
<accession>F0SEQ9</accession>
<dbReference type="Proteomes" id="UP000000310">
    <property type="component" value="Chromosome"/>
</dbReference>
<comment type="pathway">
    <text evidence="1">Cofactor biosynthesis; thiamine diphosphate biosynthesis.</text>
</comment>
<dbReference type="GO" id="GO:0008902">
    <property type="term" value="F:hydroxymethylpyrimidine kinase activity"/>
    <property type="evidence" value="ECO:0007669"/>
    <property type="project" value="UniProtKB-EC"/>
</dbReference>
<dbReference type="AlphaFoldDB" id="F0SEQ9"/>
<dbReference type="Gene3D" id="3.40.1190.20">
    <property type="match status" value="1"/>
</dbReference>
<keyword evidence="4" id="KW-0418">Kinase</keyword>
<evidence type="ECO:0000256" key="1">
    <source>
        <dbReference type="ARBA" id="ARBA00004948"/>
    </source>
</evidence>
<organism evidence="4 5">
    <name type="scientific">Pseudopedobacter saltans (strain ATCC 51119 / DSM 12145 / JCM 21818 / CCUG 39354 / LMG 10337 / NBRC 100064 / NCIMB 13643)</name>
    <name type="common">Pedobacter saltans</name>
    <dbReference type="NCBI Taxonomy" id="762903"/>
    <lineage>
        <taxon>Bacteria</taxon>
        <taxon>Pseudomonadati</taxon>
        <taxon>Bacteroidota</taxon>
        <taxon>Sphingobacteriia</taxon>
        <taxon>Sphingobacteriales</taxon>
        <taxon>Sphingobacteriaceae</taxon>
        <taxon>Pseudopedobacter</taxon>
    </lineage>
</organism>
<reference evidence="5" key="2">
    <citation type="submission" date="2011-02" db="EMBL/GenBank/DDBJ databases">
        <title>The complete genome of Pedobacter saltans DSM 12145.</title>
        <authorList>
            <consortium name="US DOE Joint Genome Institute (JGI-PGF)"/>
            <person name="Lucas S."/>
            <person name="Copeland A."/>
            <person name="Lapidus A."/>
            <person name="Bruce D."/>
            <person name="Goodwin L."/>
            <person name="Pitluck S."/>
            <person name="Kyrpides N."/>
            <person name="Mavromatis K."/>
            <person name="Pagani I."/>
            <person name="Ivanova N."/>
            <person name="Ovchinnikova G."/>
            <person name="Lu M."/>
            <person name="Detter J.C."/>
            <person name="Han C."/>
            <person name="Land M."/>
            <person name="Hauser L."/>
            <person name="Markowitz V."/>
            <person name="Cheng J.-F."/>
            <person name="Hugenholtz P."/>
            <person name="Woyke T."/>
            <person name="Wu D."/>
            <person name="Tindall B."/>
            <person name="Pomrenke H.G."/>
            <person name="Brambilla E."/>
            <person name="Klenk H.-P."/>
            <person name="Eisen J.A."/>
        </authorList>
    </citation>
    <scope>NUCLEOTIDE SEQUENCE [LARGE SCALE GENOMIC DNA]</scope>
    <source>
        <strain evidence="5">ATCC 51119 / DSM 12145 / JCM 21818 / LMG 10337 / NBRC 100064 / NCIMB 13643</strain>
    </source>
</reference>
<sequence>MTEDKRPHVLVISGFDPSAGAGILADVKTLEALKVYAFGIVSALTHQDHEKIYSISWISLNEIIENIDILLNKYDISVCKIGIVESTEVLCQIIKQLKKRDPTIRLIVDPVIKSSSGFRFQDDMPKQKWQSILSELYLLTPNNNEMRWLSGNEDTEEAAELWSVYGNILLKGGHNEKHFGIDLLFEKKIKTPILNSNKQLWEKHGSGCILSSAIAAYVALGLDLVDACKQGKKYVEKALSSNSTLLAYH</sequence>
<keyword evidence="4" id="KW-0808">Transferase</keyword>
<dbReference type="PANTHER" id="PTHR20858:SF17">
    <property type="entry name" value="HYDROXYMETHYLPYRIMIDINE_PHOSPHOMETHYLPYRIMIDINE KINASE THI20-RELATED"/>
    <property type="match status" value="1"/>
</dbReference>
<dbReference type="GO" id="GO:0005829">
    <property type="term" value="C:cytosol"/>
    <property type="evidence" value="ECO:0007669"/>
    <property type="project" value="TreeGrafter"/>
</dbReference>
<dbReference type="CDD" id="cd01169">
    <property type="entry name" value="HMPP_kinase"/>
    <property type="match status" value="1"/>
</dbReference>
<proteinExistence type="predicted"/>
<dbReference type="EC" id="2.7.1.49" evidence="2"/>
<gene>
    <name evidence="4" type="ordered locus">Pedsa_1383</name>
</gene>
<keyword evidence="5" id="KW-1185">Reference proteome</keyword>
<dbReference type="InterPro" id="IPR013749">
    <property type="entry name" value="PM/HMP-P_kinase-1"/>
</dbReference>
<evidence type="ECO:0000259" key="3">
    <source>
        <dbReference type="Pfam" id="PF08543"/>
    </source>
</evidence>
<reference evidence="4 5" key="1">
    <citation type="journal article" date="2011" name="Stand. Genomic Sci.">
        <title>Complete genome sequence of the gliding, heparinolytic Pedobacter saltans type strain (113).</title>
        <authorList>
            <person name="Liolios K."/>
            <person name="Sikorski J."/>
            <person name="Lu M."/>
            <person name="Nolan M."/>
            <person name="Lapidus A."/>
            <person name="Lucas S."/>
            <person name="Hammon N."/>
            <person name="Deshpande S."/>
            <person name="Cheng J.F."/>
            <person name="Tapia R."/>
            <person name="Han C."/>
            <person name="Goodwin L."/>
            <person name="Pitluck S."/>
            <person name="Huntemann M."/>
            <person name="Ivanova N."/>
            <person name="Pagani I."/>
            <person name="Mavromatis K."/>
            <person name="Ovchinikova G."/>
            <person name="Pati A."/>
            <person name="Chen A."/>
            <person name="Palaniappan K."/>
            <person name="Land M."/>
            <person name="Hauser L."/>
            <person name="Brambilla E.M."/>
            <person name="Kotsyurbenko O."/>
            <person name="Rohde M."/>
            <person name="Tindall B.J."/>
            <person name="Abt B."/>
            <person name="Goker M."/>
            <person name="Detter J.C."/>
            <person name="Woyke T."/>
            <person name="Bristow J."/>
            <person name="Eisen J.A."/>
            <person name="Markowitz V."/>
            <person name="Hugenholtz P."/>
            <person name="Klenk H.P."/>
            <person name="Kyrpides N.C."/>
        </authorList>
    </citation>
    <scope>NUCLEOTIDE SEQUENCE [LARGE SCALE GENOMIC DNA]</scope>
    <source>
        <strain evidence="5">ATCC 51119 / DSM 12145 / JCM 21818 / LMG 10337 / NBRC 100064 / NCIMB 13643</strain>
    </source>
</reference>
<evidence type="ECO:0000256" key="2">
    <source>
        <dbReference type="ARBA" id="ARBA00012135"/>
    </source>
</evidence>
<protein>
    <recommendedName>
        <fullName evidence="2">hydroxymethylpyrimidine kinase</fullName>
        <ecNumber evidence="2">2.7.1.49</ecNumber>
    </recommendedName>
</protein>
<evidence type="ECO:0000313" key="5">
    <source>
        <dbReference type="Proteomes" id="UP000000310"/>
    </source>
</evidence>
<dbReference type="InterPro" id="IPR004399">
    <property type="entry name" value="HMP/HMP-P_kinase_dom"/>
</dbReference>
<dbReference type="KEGG" id="psn:Pedsa_1383"/>
<name>F0SEQ9_PSESL</name>